<accession>A0A6J5NW06</accession>
<protein>
    <submittedName>
        <fullName evidence="1">Uncharacterized protein</fullName>
    </submittedName>
</protein>
<proteinExistence type="predicted"/>
<sequence>MIVEVIAEHEDGSADVLLKEMDERMVQLLLQEGLISLLTKEIARLEKEKKIPALLKKEPSDEV</sequence>
<dbReference type="EMBL" id="LR796700">
    <property type="protein sequence ID" value="CAB4161245.1"/>
    <property type="molecule type" value="Genomic_DNA"/>
</dbReference>
<gene>
    <name evidence="1" type="ORF">UFOVP729_39</name>
</gene>
<organism evidence="1">
    <name type="scientific">uncultured Caudovirales phage</name>
    <dbReference type="NCBI Taxonomy" id="2100421"/>
    <lineage>
        <taxon>Viruses</taxon>
        <taxon>Duplodnaviria</taxon>
        <taxon>Heunggongvirae</taxon>
        <taxon>Uroviricota</taxon>
        <taxon>Caudoviricetes</taxon>
        <taxon>Peduoviridae</taxon>
        <taxon>Maltschvirus</taxon>
        <taxon>Maltschvirus maltsch</taxon>
    </lineage>
</organism>
<name>A0A6J5NW06_9CAUD</name>
<reference evidence="1" key="1">
    <citation type="submission" date="2020-04" db="EMBL/GenBank/DDBJ databases">
        <authorList>
            <person name="Chiriac C."/>
            <person name="Salcher M."/>
            <person name="Ghai R."/>
            <person name="Kavagutti S V."/>
        </authorList>
    </citation>
    <scope>NUCLEOTIDE SEQUENCE</scope>
</reference>
<evidence type="ECO:0000313" key="1">
    <source>
        <dbReference type="EMBL" id="CAB4161245.1"/>
    </source>
</evidence>